<dbReference type="PANTHER" id="PTHR37206">
    <property type="entry name" value="TRANSMEMBRANE PROTEIN"/>
    <property type="match status" value="1"/>
</dbReference>
<organism evidence="3 4">
    <name type="scientific">Nepenthes gracilis</name>
    <name type="common">Slender pitcher plant</name>
    <dbReference type="NCBI Taxonomy" id="150966"/>
    <lineage>
        <taxon>Eukaryota</taxon>
        <taxon>Viridiplantae</taxon>
        <taxon>Streptophyta</taxon>
        <taxon>Embryophyta</taxon>
        <taxon>Tracheophyta</taxon>
        <taxon>Spermatophyta</taxon>
        <taxon>Magnoliopsida</taxon>
        <taxon>eudicotyledons</taxon>
        <taxon>Gunneridae</taxon>
        <taxon>Pentapetalae</taxon>
        <taxon>Caryophyllales</taxon>
        <taxon>Nepenthaceae</taxon>
        <taxon>Nepenthes</taxon>
    </lineage>
</organism>
<accession>A0AAD3RZ26</accession>
<evidence type="ECO:0000313" key="4">
    <source>
        <dbReference type="Proteomes" id="UP001279734"/>
    </source>
</evidence>
<keyword evidence="2" id="KW-0472">Membrane</keyword>
<feature type="transmembrane region" description="Helical" evidence="2">
    <location>
        <begin position="148"/>
        <end position="169"/>
    </location>
</feature>
<feature type="compositionally biased region" description="Basic residues" evidence="1">
    <location>
        <begin position="71"/>
        <end position="80"/>
    </location>
</feature>
<evidence type="ECO:0008006" key="5">
    <source>
        <dbReference type="Google" id="ProtNLM"/>
    </source>
</evidence>
<feature type="compositionally biased region" description="Low complexity" evidence="1">
    <location>
        <begin position="18"/>
        <end position="30"/>
    </location>
</feature>
<protein>
    <recommendedName>
        <fullName evidence="5">Transmembrane protein</fullName>
    </recommendedName>
</protein>
<feature type="region of interest" description="Disordered" evidence="1">
    <location>
        <begin position="1"/>
        <end position="37"/>
    </location>
</feature>
<dbReference type="EMBL" id="BSYO01000002">
    <property type="protein sequence ID" value="GMH01371.1"/>
    <property type="molecule type" value="Genomic_DNA"/>
</dbReference>
<name>A0AAD3RZ26_NEPGR</name>
<sequence>MEGEETAGGLTDWEHVRSSSPPSSLRQQSHLRTESSSSLAEIISYQPSDDDFSIFPPINHEGIPLLSQPNAHHHTTRRPSPRLSPHSDAALPHFPYFSLDSPPPQPPTVAQKLARLFNFSLKQFHSEALAIFNSLRSRGVFRAYHSSFVRGAVTTTATTLLLLLWCVWVRRRRRRRRGREDDRIEHLKFLIKQKDEKIIQLLDQFVELNKVLLARIFQTEFDLNELV</sequence>
<keyword evidence="4" id="KW-1185">Reference proteome</keyword>
<dbReference type="AlphaFoldDB" id="A0AAD3RZ26"/>
<evidence type="ECO:0000313" key="3">
    <source>
        <dbReference type="EMBL" id="GMH01371.1"/>
    </source>
</evidence>
<keyword evidence="2" id="KW-1133">Transmembrane helix</keyword>
<dbReference type="Proteomes" id="UP001279734">
    <property type="component" value="Unassembled WGS sequence"/>
</dbReference>
<evidence type="ECO:0000256" key="1">
    <source>
        <dbReference type="SAM" id="MobiDB-lite"/>
    </source>
</evidence>
<proteinExistence type="predicted"/>
<feature type="region of interest" description="Disordered" evidence="1">
    <location>
        <begin position="64"/>
        <end position="85"/>
    </location>
</feature>
<comment type="caution">
    <text evidence="3">The sequence shown here is derived from an EMBL/GenBank/DDBJ whole genome shotgun (WGS) entry which is preliminary data.</text>
</comment>
<gene>
    <name evidence="3" type="ORF">Nepgr_003210</name>
</gene>
<keyword evidence="2" id="KW-0812">Transmembrane</keyword>
<dbReference type="PANTHER" id="PTHR37206:SF1">
    <property type="entry name" value="TRANSMEMBRANE PROTEIN"/>
    <property type="match status" value="1"/>
</dbReference>
<evidence type="ECO:0000256" key="2">
    <source>
        <dbReference type="SAM" id="Phobius"/>
    </source>
</evidence>
<reference evidence="3" key="1">
    <citation type="submission" date="2023-05" db="EMBL/GenBank/DDBJ databases">
        <title>Nepenthes gracilis genome sequencing.</title>
        <authorList>
            <person name="Fukushima K."/>
        </authorList>
    </citation>
    <scope>NUCLEOTIDE SEQUENCE</scope>
    <source>
        <strain evidence="3">SING2019-196</strain>
    </source>
</reference>